<dbReference type="STRING" id="498761.HM1_0370"/>
<organism evidence="1 2">
    <name type="scientific">Heliobacterium modesticaldum (strain ATCC 51547 / Ice1)</name>
    <dbReference type="NCBI Taxonomy" id="498761"/>
    <lineage>
        <taxon>Bacteria</taxon>
        <taxon>Bacillati</taxon>
        <taxon>Bacillota</taxon>
        <taxon>Clostridia</taxon>
        <taxon>Eubacteriales</taxon>
        <taxon>Heliobacteriaceae</taxon>
        <taxon>Heliomicrobium</taxon>
    </lineage>
</organism>
<dbReference type="Proteomes" id="UP000008550">
    <property type="component" value="Chromosome"/>
</dbReference>
<dbReference type="KEGG" id="hmo:HM1_0370"/>
<protein>
    <submittedName>
        <fullName evidence="1">Uncharacterized protein</fullName>
    </submittedName>
</protein>
<name>B0TF06_HELMI</name>
<reference evidence="1 2" key="1">
    <citation type="journal article" date="2008" name="J. Bacteriol.">
        <title>The genome of Heliobacterium modesticaldum, a phototrophic representative of the Firmicutes containing the simplest photosynthetic apparatus.</title>
        <authorList>
            <person name="Sattley W.M."/>
            <person name="Madigan M.T."/>
            <person name="Swingley W.D."/>
            <person name="Cheung P.C."/>
            <person name="Clocksin K.M."/>
            <person name="Conrad A.L."/>
            <person name="Dejesa L.C."/>
            <person name="Honchak B.M."/>
            <person name="Jung D.O."/>
            <person name="Karbach L.E."/>
            <person name="Kurdoglu A."/>
            <person name="Lahiri S."/>
            <person name="Mastrian S.D."/>
            <person name="Page L.E."/>
            <person name="Taylor H.L."/>
            <person name="Wang Z.T."/>
            <person name="Raymond J."/>
            <person name="Chen M."/>
            <person name="Blankenship R.E."/>
            <person name="Touchman J.W."/>
        </authorList>
    </citation>
    <scope>NUCLEOTIDE SEQUENCE [LARGE SCALE GENOMIC DNA]</scope>
    <source>
        <strain evidence="2">ATCC 51547 / Ice1</strain>
    </source>
</reference>
<proteinExistence type="predicted"/>
<accession>B0TF06</accession>
<sequence length="47" mass="5562">MNFTDQKMIIVRHSAAPFRPRGYLKNLISLSFRPIHKIHTLAQKKTR</sequence>
<dbReference type="EMBL" id="CP000930">
    <property type="protein sequence ID" value="ABZ82989.1"/>
    <property type="molecule type" value="Genomic_DNA"/>
</dbReference>
<keyword evidence="2" id="KW-1185">Reference proteome</keyword>
<evidence type="ECO:0000313" key="2">
    <source>
        <dbReference type="Proteomes" id="UP000008550"/>
    </source>
</evidence>
<dbReference type="HOGENOM" id="CLU_3168824_0_0_9"/>
<evidence type="ECO:0000313" key="1">
    <source>
        <dbReference type="EMBL" id="ABZ82989.1"/>
    </source>
</evidence>
<dbReference type="AlphaFoldDB" id="B0TF06"/>
<gene>
    <name evidence="1" type="ORF">HM1_0370</name>
</gene>